<organism evidence="8 9">
    <name type="scientific">Pristionchus entomophagus</name>
    <dbReference type="NCBI Taxonomy" id="358040"/>
    <lineage>
        <taxon>Eukaryota</taxon>
        <taxon>Metazoa</taxon>
        <taxon>Ecdysozoa</taxon>
        <taxon>Nematoda</taxon>
        <taxon>Chromadorea</taxon>
        <taxon>Rhabditida</taxon>
        <taxon>Rhabditina</taxon>
        <taxon>Diplogasteromorpha</taxon>
        <taxon>Diplogasteroidea</taxon>
        <taxon>Neodiplogasteridae</taxon>
        <taxon>Pristionchus</taxon>
    </lineage>
</organism>
<dbReference type="EMBL" id="BTSX01000001">
    <property type="protein sequence ID" value="GMS78937.1"/>
    <property type="molecule type" value="Genomic_DNA"/>
</dbReference>
<proteinExistence type="predicted"/>
<feature type="transmembrane region" description="Helical" evidence="6">
    <location>
        <begin position="67"/>
        <end position="87"/>
    </location>
</feature>
<gene>
    <name evidence="8" type="ORF">PENTCL1PPCAC_1112</name>
</gene>
<feature type="transmembrane region" description="Helical" evidence="6">
    <location>
        <begin position="476"/>
        <end position="496"/>
    </location>
</feature>
<dbReference type="InterPro" id="IPR051856">
    <property type="entry name" value="CSR-E3_Ligase_Protein"/>
</dbReference>
<feature type="compositionally biased region" description="Basic and acidic residues" evidence="5">
    <location>
        <begin position="734"/>
        <end position="744"/>
    </location>
</feature>
<keyword evidence="2 6" id="KW-0812">Transmembrane</keyword>
<keyword evidence="9" id="KW-1185">Reference proteome</keyword>
<feature type="non-terminal residue" evidence="8">
    <location>
        <position position="1"/>
    </location>
</feature>
<dbReference type="PANTHER" id="PTHR21041">
    <property type="entry name" value="DENDRITIC CELL-SPECIFIC TRANSMEMBRANE PROTEIN"/>
    <property type="match status" value="1"/>
</dbReference>
<evidence type="ECO:0000256" key="5">
    <source>
        <dbReference type="SAM" id="MobiDB-lite"/>
    </source>
</evidence>
<dbReference type="PANTHER" id="PTHR21041:SF17">
    <property type="entry name" value="E3 UBIQUITIN-PROTEIN LIGASE DCST1"/>
    <property type="match status" value="1"/>
</dbReference>
<evidence type="ECO:0000256" key="2">
    <source>
        <dbReference type="ARBA" id="ARBA00022692"/>
    </source>
</evidence>
<protein>
    <recommendedName>
        <fullName evidence="7">Dendritic cell-specific transmembrane protein-like domain-containing protein</fullName>
    </recommendedName>
</protein>
<evidence type="ECO:0000256" key="3">
    <source>
        <dbReference type="ARBA" id="ARBA00022989"/>
    </source>
</evidence>
<comment type="caution">
    <text evidence="8">The sequence shown here is derived from an EMBL/GenBank/DDBJ whole genome shotgun (WGS) entry which is preliminary data.</text>
</comment>
<feature type="transmembrane region" description="Helical" evidence="6">
    <location>
        <begin position="391"/>
        <end position="408"/>
    </location>
</feature>
<reference evidence="8" key="1">
    <citation type="submission" date="2023-10" db="EMBL/GenBank/DDBJ databases">
        <title>Genome assembly of Pristionchus species.</title>
        <authorList>
            <person name="Yoshida K."/>
            <person name="Sommer R.J."/>
        </authorList>
    </citation>
    <scope>NUCLEOTIDE SEQUENCE</scope>
    <source>
        <strain evidence="8">RS0144</strain>
    </source>
</reference>
<dbReference type="Pfam" id="PF07782">
    <property type="entry name" value="DC_STAMP"/>
    <property type="match status" value="1"/>
</dbReference>
<evidence type="ECO:0000313" key="8">
    <source>
        <dbReference type="EMBL" id="GMS78937.1"/>
    </source>
</evidence>
<dbReference type="GO" id="GO:0016020">
    <property type="term" value="C:membrane"/>
    <property type="evidence" value="ECO:0007669"/>
    <property type="project" value="UniProtKB-SubCell"/>
</dbReference>
<evidence type="ECO:0000259" key="7">
    <source>
        <dbReference type="Pfam" id="PF07782"/>
    </source>
</evidence>
<comment type="subcellular location">
    <subcellularLocation>
        <location evidence="1">Membrane</location>
        <topology evidence="1">Multi-pass membrane protein</topology>
    </subcellularLocation>
</comment>
<evidence type="ECO:0000313" key="9">
    <source>
        <dbReference type="Proteomes" id="UP001432027"/>
    </source>
</evidence>
<dbReference type="AlphaFoldDB" id="A0AAV5S916"/>
<keyword evidence="4 6" id="KW-0472">Membrane</keyword>
<feature type="region of interest" description="Disordered" evidence="5">
    <location>
        <begin position="725"/>
        <end position="744"/>
    </location>
</feature>
<name>A0AAV5S916_9BILA</name>
<evidence type="ECO:0000256" key="6">
    <source>
        <dbReference type="SAM" id="Phobius"/>
    </source>
</evidence>
<accession>A0AAV5S916</accession>
<evidence type="ECO:0000256" key="4">
    <source>
        <dbReference type="ARBA" id="ARBA00023136"/>
    </source>
</evidence>
<dbReference type="InterPro" id="IPR012858">
    <property type="entry name" value="DC_STAMP-like"/>
</dbReference>
<keyword evidence="3 6" id="KW-1133">Transmembrane helix</keyword>
<feature type="transmembrane region" description="Helical" evidence="6">
    <location>
        <begin position="568"/>
        <end position="601"/>
    </location>
</feature>
<feature type="transmembrane region" description="Helical" evidence="6">
    <location>
        <begin position="35"/>
        <end position="55"/>
    </location>
</feature>
<evidence type="ECO:0000256" key="1">
    <source>
        <dbReference type="ARBA" id="ARBA00004141"/>
    </source>
</evidence>
<sequence length="744" mass="85593">LLLLDDPDRAAIRKRKKRSFFIDYLFKSEVTHYSLLRLLVNGLLGFLISACLYYLGWKRLNFADFNYLFGLIVKWFMIGGLAFVFTYSPIFRCATICMIFGAIGKNGQVPLSMVVFNSLNDGPVSSIVQNFRLTTEAVLCNLQVQSEVTTSRISMLTGPLEDIVERQIARGVKLGRKITRTLKAFVDPFRSDFTGETTDEDVRIEENERAAKVLAQRDEMLRLEQTGSDGNLSEDEEAAMIEKMNNPAAKTVTQRIARRCDSVFAKGMEKCHEVMGGLKMKCLAVLRLFGVYICNKLDVLTICEDAEKKKESSKICAKNLKNIDSSNTFEDQVTSMENLTAGLEDELRMNMHLKAIKMPRVENTLLISDLKAKVKGNVSYTKVIFKSVKEIIQALLIFFVYIIFRDAVKMISSYRANVDFNNKFITARFWEIDREREEEGKECLHRISKMERREYGLLKVFDIPTKAEAKAARKPLLKWLVTAFFVAIIVAVDRYVSYILAKVLPMTIEMVNKTDENTTTIRIFGKGALAALINDILSSNETRGNNQEFSNEQCQFTPIETPLLYMAIWIFLPLFFMLSLQVIFAFVIKRLVLFYVLPFMFPKRDRVRMIFLYNKILFNRHKDRQRARGRIRFVADRWKMNENRVDGGLFSRTSWFKVYVLDILFKSEECIYCKERNRPYFLIHCPDCPATYCRTCVDELEGNCYACLAQEGIVNSTRTNPLELPSIPLAPSAPEKDTNRVSTH</sequence>
<feature type="domain" description="Dendritic cell-specific transmembrane protein-like" evidence="7">
    <location>
        <begin position="420"/>
        <end position="613"/>
    </location>
</feature>
<dbReference type="Proteomes" id="UP001432027">
    <property type="component" value="Unassembled WGS sequence"/>
</dbReference>